<dbReference type="SUPFAM" id="SSF53850">
    <property type="entry name" value="Periplasmic binding protein-like II"/>
    <property type="match status" value="1"/>
</dbReference>
<accession>A0ABS9Z7P9</accession>
<name>A0ABS9Z7P9_9HYPH</name>
<protein>
    <submittedName>
        <fullName evidence="6">LysR family transcriptional regulator</fullName>
    </submittedName>
</protein>
<evidence type="ECO:0000256" key="1">
    <source>
        <dbReference type="ARBA" id="ARBA00009437"/>
    </source>
</evidence>
<dbReference type="InterPro" id="IPR036388">
    <property type="entry name" value="WH-like_DNA-bd_sf"/>
</dbReference>
<dbReference type="Pfam" id="PF00126">
    <property type="entry name" value="HTH_1"/>
    <property type="match status" value="1"/>
</dbReference>
<gene>
    <name evidence="6" type="ORF">K2U94_13050</name>
</gene>
<evidence type="ECO:0000259" key="5">
    <source>
        <dbReference type="PROSITE" id="PS50931"/>
    </source>
</evidence>
<dbReference type="Proteomes" id="UP001139104">
    <property type="component" value="Unassembled WGS sequence"/>
</dbReference>
<evidence type="ECO:0000256" key="2">
    <source>
        <dbReference type="ARBA" id="ARBA00023015"/>
    </source>
</evidence>
<dbReference type="Gene3D" id="1.10.10.10">
    <property type="entry name" value="Winged helix-like DNA-binding domain superfamily/Winged helix DNA-binding domain"/>
    <property type="match status" value="1"/>
</dbReference>
<keyword evidence="4" id="KW-0804">Transcription</keyword>
<dbReference type="Pfam" id="PF03466">
    <property type="entry name" value="LysR_substrate"/>
    <property type="match status" value="1"/>
</dbReference>
<keyword evidence="3" id="KW-0238">DNA-binding</keyword>
<dbReference type="InterPro" id="IPR036390">
    <property type="entry name" value="WH_DNA-bd_sf"/>
</dbReference>
<reference evidence="6" key="1">
    <citation type="journal article" date="2022" name="ISME J.">
        <title>Identification of active gaseous-alkane degraders at natural gas seeps.</title>
        <authorList>
            <person name="Farhan Ul Haque M."/>
            <person name="Hernandez M."/>
            <person name="Crombie A.T."/>
            <person name="Murrell J.C."/>
        </authorList>
    </citation>
    <scope>NUCLEOTIDE SEQUENCE</scope>
    <source>
        <strain evidence="6">PC2</strain>
    </source>
</reference>
<organism evidence="6 7">
    <name type="scientific">Candidatus Rhodoblastus alkanivorans</name>
    <dbReference type="NCBI Taxonomy" id="2954117"/>
    <lineage>
        <taxon>Bacteria</taxon>
        <taxon>Pseudomonadati</taxon>
        <taxon>Pseudomonadota</taxon>
        <taxon>Alphaproteobacteria</taxon>
        <taxon>Hyphomicrobiales</taxon>
        <taxon>Rhodoblastaceae</taxon>
        <taxon>Rhodoblastus</taxon>
    </lineage>
</organism>
<keyword evidence="7" id="KW-1185">Reference proteome</keyword>
<evidence type="ECO:0000256" key="4">
    <source>
        <dbReference type="ARBA" id="ARBA00023163"/>
    </source>
</evidence>
<dbReference type="PANTHER" id="PTHR30126:SF39">
    <property type="entry name" value="HTH-TYPE TRANSCRIPTIONAL REGULATOR CYSL"/>
    <property type="match status" value="1"/>
</dbReference>
<comment type="caution">
    <text evidence="6">The sequence shown here is derived from an EMBL/GenBank/DDBJ whole genome shotgun (WGS) entry which is preliminary data.</text>
</comment>
<evidence type="ECO:0000313" key="7">
    <source>
        <dbReference type="Proteomes" id="UP001139104"/>
    </source>
</evidence>
<feature type="domain" description="HTH lysR-type" evidence="5">
    <location>
        <begin position="1"/>
        <end position="58"/>
    </location>
</feature>
<sequence length="302" mass="32555">MTLDQLRIFVAVAELEHVTRAARQLNLTQSAVSAAIGALEQRHDMKLFDRIGRRVALTQEGRIFLVEARALLIASQRTEKVLTDIGSLKTGRLNIAASQTTGNYWLPPRLARFAENYPGVGVHLTIGNTHEVAELAAGGEIDLGLVEGAVSDPLLTVTRIYDDELLVVAAPALAEPFCGAQGAEIYDSAWIDAPWVAREKGSGTREAFEEAIQSLAPIERTRRIVLELPSNEAVRAAVEAGAGLAVMSSLVARASIKAGALVQLPFALPKRPFYVLSHRQLYTSRAAKAMLALMLDAEPANS</sequence>
<keyword evidence="2" id="KW-0805">Transcription regulation</keyword>
<dbReference type="Gene3D" id="3.40.190.290">
    <property type="match status" value="1"/>
</dbReference>
<dbReference type="PROSITE" id="PS50931">
    <property type="entry name" value="HTH_LYSR"/>
    <property type="match status" value="1"/>
</dbReference>
<dbReference type="PANTHER" id="PTHR30126">
    <property type="entry name" value="HTH-TYPE TRANSCRIPTIONAL REGULATOR"/>
    <property type="match status" value="1"/>
</dbReference>
<evidence type="ECO:0000256" key="3">
    <source>
        <dbReference type="ARBA" id="ARBA00023125"/>
    </source>
</evidence>
<dbReference type="InterPro" id="IPR000847">
    <property type="entry name" value="LysR_HTH_N"/>
</dbReference>
<dbReference type="CDD" id="cd08420">
    <property type="entry name" value="PBP2_CysL_like"/>
    <property type="match status" value="1"/>
</dbReference>
<proteinExistence type="inferred from homology"/>
<evidence type="ECO:0000313" key="6">
    <source>
        <dbReference type="EMBL" id="MCI4683684.1"/>
    </source>
</evidence>
<dbReference type="InterPro" id="IPR005119">
    <property type="entry name" value="LysR_subst-bd"/>
</dbReference>
<dbReference type="SUPFAM" id="SSF46785">
    <property type="entry name" value="Winged helix' DNA-binding domain"/>
    <property type="match status" value="1"/>
</dbReference>
<dbReference type="EMBL" id="JAIVFP010000001">
    <property type="protein sequence ID" value="MCI4683684.1"/>
    <property type="molecule type" value="Genomic_DNA"/>
</dbReference>
<comment type="similarity">
    <text evidence="1">Belongs to the LysR transcriptional regulatory family.</text>
</comment>
<dbReference type="RefSeq" id="WP_243067621.1">
    <property type="nucleotide sequence ID" value="NZ_JAIVFK010000027.1"/>
</dbReference>
<dbReference type="PRINTS" id="PR00039">
    <property type="entry name" value="HTHLYSR"/>
</dbReference>